<sequence>MLKFFLHETYWVLKLCVLCKYLKYYNSLLSPWLSTLKRYEILQVEHGPQIVLRTPYNRDTLDAI</sequence>
<evidence type="ECO:0000313" key="1">
    <source>
        <dbReference type="EMBL" id="EDL92606.1"/>
    </source>
</evidence>
<protein>
    <submittedName>
        <fullName evidence="1">RCG51179</fullName>
    </submittedName>
</protein>
<evidence type="ECO:0000313" key="2">
    <source>
        <dbReference type="Proteomes" id="UP000234681"/>
    </source>
</evidence>
<accession>A6IZC8</accession>
<dbReference type="Proteomes" id="UP000234681">
    <property type="component" value="Chromosome 19"/>
</dbReference>
<proteinExistence type="predicted"/>
<dbReference type="EMBL" id="CH473972">
    <property type="protein sequence ID" value="EDL92606.1"/>
    <property type="molecule type" value="Genomic_DNA"/>
</dbReference>
<reference evidence="2" key="1">
    <citation type="submission" date="2005-09" db="EMBL/GenBank/DDBJ databases">
        <authorList>
            <person name="Mural R.J."/>
            <person name="Li P.W."/>
            <person name="Adams M.D."/>
            <person name="Amanatides P.G."/>
            <person name="Baden-Tillson H."/>
            <person name="Barnstead M."/>
            <person name="Chin S.H."/>
            <person name="Dew I."/>
            <person name="Evans C.A."/>
            <person name="Ferriera S."/>
            <person name="Flanigan M."/>
            <person name="Fosler C."/>
            <person name="Glodek A."/>
            <person name="Gu Z."/>
            <person name="Holt R.A."/>
            <person name="Jennings D."/>
            <person name="Kraft C.L."/>
            <person name="Lu F."/>
            <person name="Nguyen T."/>
            <person name="Nusskern D.R."/>
            <person name="Pfannkoch C.M."/>
            <person name="Sitter C."/>
            <person name="Sutton G.G."/>
            <person name="Venter J.C."/>
            <person name="Wang Z."/>
            <person name="Woodage T."/>
            <person name="Zheng X.H."/>
            <person name="Zhong F."/>
        </authorList>
    </citation>
    <scope>NUCLEOTIDE SEQUENCE [LARGE SCALE GENOMIC DNA]</scope>
    <source>
        <strain>BN</strain>
        <strain evidence="2">Sprague-Dawley</strain>
    </source>
</reference>
<name>A6IZC8_RAT</name>
<dbReference type="AlphaFoldDB" id="A6IZC8"/>
<gene>
    <name evidence="1" type="ORF">rCG_51179</name>
</gene>
<organism evidence="1 2">
    <name type="scientific">Rattus norvegicus</name>
    <name type="common">Rat</name>
    <dbReference type="NCBI Taxonomy" id="10116"/>
    <lineage>
        <taxon>Eukaryota</taxon>
        <taxon>Metazoa</taxon>
        <taxon>Chordata</taxon>
        <taxon>Craniata</taxon>
        <taxon>Vertebrata</taxon>
        <taxon>Euteleostomi</taxon>
        <taxon>Mammalia</taxon>
        <taxon>Eutheria</taxon>
        <taxon>Euarchontoglires</taxon>
        <taxon>Glires</taxon>
        <taxon>Rodentia</taxon>
        <taxon>Myomorpha</taxon>
        <taxon>Muroidea</taxon>
        <taxon>Muridae</taxon>
        <taxon>Murinae</taxon>
        <taxon>Rattus</taxon>
    </lineage>
</organism>